<gene>
    <name evidence="2" type="ORF">OS493_007031</name>
</gene>
<comment type="caution">
    <text evidence="2">The sequence shown here is derived from an EMBL/GenBank/DDBJ whole genome shotgun (WGS) entry which is preliminary data.</text>
</comment>
<protein>
    <submittedName>
        <fullName evidence="2">Uncharacterized protein</fullName>
    </submittedName>
</protein>
<feature type="coiled-coil region" evidence="1">
    <location>
        <begin position="177"/>
        <end position="204"/>
    </location>
</feature>
<reference evidence="2" key="1">
    <citation type="submission" date="2023-01" db="EMBL/GenBank/DDBJ databases">
        <title>Genome assembly of the deep-sea coral Lophelia pertusa.</title>
        <authorList>
            <person name="Herrera S."/>
            <person name="Cordes E."/>
        </authorList>
    </citation>
    <scope>NUCLEOTIDE SEQUENCE</scope>
    <source>
        <strain evidence="2">USNM1676648</strain>
        <tissue evidence="2">Polyp</tissue>
    </source>
</reference>
<dbReference type="Proteomes" id="UP001163046">
    <property type="component" value="Unassembled WGS sequence"/>
</dbReference>
<keyword evidence="1" id="KW-0175">Coiled coil</keyword>
<evidence type="ECO:0000313" key="3">
    <source>
        <dbReference type="Proteomes" id="UP001163046"/>
    </source>
</evidence>
<accession>A0A9W9ZG20</accession>
<evidence type="ECO:0000313" key="2">
    <source>
        <dbReference type="EMBL" id="KAJ7380665.1"/>
    </source>
</evidence>
<organism evidence="2 3">
    <name type="scientific">Desmophyllum pertusum</name>
    <dbReference type="NCBI Taxonomy" id="174260"/>
    <lineage>
        <taxon>Eukaryota</taxon>
        <taxon>Metazoa</taxon>
        <taxon>Cnidaria</taxon>
        <taxon>Anthozoa</taxon>
        <taxon>Hexacorallia</taxon>
        <taxon>Scleractinia</taxon>
        <taxon>Caryophylliina</taxon>
        <taxon>Caryophylliidae</taxon>
        <taxon>Desmophyllum</taxon>
    </lineage>
</organism>
<name>A0A9W9ZG20_9CNID</name>
<proteinExistence type="predicted"/>
<sequence length="390" mass="43970">MEGLQLYGLAKIILSKPEVCKALFVKPDGAQDQVNANYVFSLVQPMYSAPGSSRKQLRKISWIISRTFFIGLEDEENITGYASPITWNYHQHESDQVLNQPKEEFETSELTPSGIMGLLTGQKHQLLNGEELVLTASFDHDCFAHNPNHKIKCNFGGTGYTLHKKGGHFSFFCSQAFNELQADVHRAEERISQKKQKIDELTDEGVGEVKNKRPTLKLPDTTSELDLRLISKIKYTSIRNSTDVVKESGKKVKNNKTEIMKKCEVPKIVPYKSLTSFIRSIDIGEIIDLETLADLFLFQKVPCLHWFNGGKGVMYIAIGADGAPFGRDDTATAYRVSILNLLQRVQSCNDNHLLMGSNSIDEALHSSFERRNGRNRRKAVNYSTRPSDHI</sequence>
<dbReference type="EMBL" id="MU826352">
    <property type="protein sequence ID" value="KAJ7380665.1"/>
    <property type="molecule type" value="Genomic_DNA"/>
</dbReference>
<dbReference type="AlphaFoldDB" id="A0A9W9ZG20"/>
<keyword evidence="3" id="KW-1185">Reference proteome</keyword>
<evidence type="ECO:0000256" key="1">
    <source>
        <dbReference type="SAM" id="Coils"/>
    </source>
</evidence>